<gene>
    <name evidence="2" type="ORF">POVWA2_097440</name>
</gene>
<organism evidence="2 3">
    <name type="scientific">Plasmodium ovale wallikeri</name>
    <dbReference type="NCBI Taxonomy" id="864142"/>
    <lineage>
        <taxon>Eukaryota</taxon>
        <taxon>Sar</taxon>
        <taxon>Alveolata</taxon>
        <taxon>Apicomplexa</taxon>
        <taxon>Aconoidasida</taxon>
        <taxon>Haemosporida</taxon>
        <taxon>Plasmodiidae</taxon>
        <taxon>Plasmodium</taxon>
        <taxon>Plasmodium (Plasmodium)</taxon>
    </lineage>
</organism>
<dbReference type="EMBL" id="FLRE01003484">
    <property type="protein sequence ID" value="SBT59513.1"/>
    <property type="molecule type" value="Genomic_DNA"/>
</dbReference>
<evidence type="ECO:0000313" key="3">
    <source>
        <dbReference type="Proteomes" id="UP000078550"/>
    </source>
</evidence>
<dbReference type="AlphaFoldDB" id="A0A1A9ATB2"/>
<evidence type="ECO:0000256" key="1">
    <source>
        <dbReference type="SAM" id="MobiDB-lite"/>
    </source>
</evidence>
<evidence type="ECO:0000313" key="2">
    <source>
        <dbReference type="EMBL" id="SBT59513.1"/>
    </source>
</evidence>
<reference evidence="3" key="1">
    <citation type="submission" date="2016-05" db="EMBL/GenBank/DDBJ databases">
        <authorList>
            <person name="Naeem Raeece"/>
        </authorList>
    </citation>
    <scope>NUCLEOTIDE SEQUENCE [LARGE SCALE GENOMIC DNA]</scope>
</reference>
<sequence>MGDDVDMSLLNSFRNYNNLNKDVYKLYIQKEDKCDDLKAKLKQELGKDYKDIDDFCTRLGGILYKLNNLNIVPLVDNDDCPVVNYWAYDYLFKKKFFNNHTVMDILKFVNVLSTFWKEFVGEKICSLDRSLTNEDYFKLEKTFYDYILDYSTIKHNIDNNKFVCTENLKDYLKKGFQSYETVKDKCSVDSKLAYCNLLQESTKKNDTGISSEMKCNAHSSRGLDLRGERDIQDPFGQHAPGEGDHGFHDLPRTDQDESSISPSSIPIAVTLPTVGALLTSFIFLKFTPLRSWLHGHLAENKMLMFNENGEETNTLLDDEYEEYHTYSPMDEHHIHYHAA</sequence>
<name>A0A1A9ATB2_PLAOA</name>
<protein>
    <submittedName>
        <fullName evidence="2">PIR Superfamily Protein</fullName>
    </submittedName>
</protein>
<feature type="compositionally biased region" description="Basic and acidic residues" evidence="1">
    <location>
        <begin position="241"/>
        <end position="255"/>
    </location>
</feature>
<proteinExistence type="predicted"/>
<dbReference type="InterPro" id="IPR008780">
    <property type="entry name" value="Plasmodium_Vir"/>
</dbReference>
<feature type="region of interest" description="Disordered" evidence="1">
    <location>
        <begin position="227"/>
        <end position="261"/>
    </location>
</feature>
<accession>A0A1A9ATB2</accession>
<dbReference type="Pfam" id="PF05795">
    <property type="entry name" value="Plasmodium_Vir"/>
    <property type="match status" value="2"/>
</dbReference>
<dbReference type="Proteomes" id="UP000078550">
    <property type="component" value="Unassembled WGS sequence"/>
</dbReference>